<dbReference type="EC" id="3.2.1.101" evidence="3 8"/>
<dbReference type="SUPFAM" id="SSF48208">
    <property type="entry name" value="Six-hairpin glycosidases"/>
    <property type="match status" value="1"/>
</dbReference>
<gene>
    <name evidence="11" type="ORF">QBC37DRAFT_309390</name>
</gene>
<evidence type="ECO:0000313" key="12">
    <source>
        <dbReference type="Proteomes" id="UP001301769"/>
    </source>
</evidence>
<sequence length="490" mass="52959">MVLSVFFAGILAVANVAAIELDVRNTESIKSAAKTIVQDMVKTYYPEDATVGLVKHPLYDDEDPFDLRESAMFWDSLLNYWFLTGDDQYNDKVTKGILGRVGEDRDFFPRDLWDRTNNDDLAAWGLVSLAAAERQLPNPPAGQPKWLDLARTVFENQAAGWDTNECDGGIRGSKYAAFGGYYYNKFAGSWFLLLAARLGAYTGNQTYLDWAEKQYSWAAGSGGLVTADFAVNYGVSLTGGNCNPPVKFEHTYNQAAYLYGNAVAYNATSSDVWRQRVEGHLKHFANFFVHKSDKVNATDSAGGKILTEQTCAQITTYCSREERYFKSLTARWMSQAAVAAPFISETISSYLQESAALAAETCTGKEAGKMCSMWWETGKYVSDATTGLAEEISALEIIQQTLNGPDFKLATVDSGASSPNIKDSSDPSSPGTPSGTGDGGSGDGSGSGNGSGNGDNTSESDKPKDNAAGGLGSSKWTGMMAFVIISQLFM</sequence>
<dbReference type="PANTHER" id="PTHR12145">
    <property type="entry name" value="MANNAN ENDO-1,6-ALPHA-MANNOSIDASE DCW1"/>
    <property type="match status" value="1"/>
</dbReference>
<dbReference type="PANTHER" id="PTHR12145:SF36">
    <property type="entry name" value="MANNAN ENDO-1,6-ALPHA-MANNOSIDASE DCW1"/>
    <property type="match status" value="1"/>
</dbReference>
<dbReference type="AlphaFoldDB" id="A0AAN6YCQ7"/>
<dbReference type="Gene3D" id="1.50.10.20">
    <property type="match status" value="1"/>
</dbReference>
<dbReference type="EMBL" id="MU858064">
    <property type="protein sequence ID" value="KAK4216934.1"/>
    <property type="molecule type" value="Genomic_DNA"/>
</dbReference>
<comment type="catalytic activity">
    <reaction evidence="1 8">
        <text>Random hydrolysis of (1-&gt;6)-alpha-D-mannosidic linkages in unbranched (1-&gt;6)-mannans.</text>
        <dbReference type="EC" id="3.2.1.101"/>
    </reaction>
</comment>
<dbReference type="GO" id="GO:0009272">
    <property type="term" value="P:fungal-type cell wall biogenesis"/>
    <property type="evidence" value="ECO:0007669"/>
    <property type="project" value="TreeGrafter"/>
</dbReference>
<evidence type="ECO:0000256" key="6">
    <source>
        <dbReference type="ARBA" id="ARBA00023180"/>
    </source>
</evidence>
<protein>
    <recommendedName>
        <fullName evidence="3 8">Mannan endo-1,6-alpha-mannosidase</fullName>
        <ecNumber evidence="3 8">3.2.1.101</ecNumber>
    </recommendedName>
</protein>
<comment type="similarity">
    <text evidence="2 8">Belongs to the glycosyl hydrolase 76 family.</text>
</comment>
<keyword evidence="5 8" id="KW-0378">Hydrolase</keyword>
<evidence type="ECO:0000256" key="2">
    <source>
        <dbReference type="ARBA" id="ARBA00009699"/>
    </source>
</evidence>
<evidence type="ECO:0000256" key="3">
    <source>
        <dbReference type="ARBA" id="ARBA00012350"/>
    </source>
</evidence>
<dbReference type="Pfam" id="PF03663">
    <property type="entry name" value="Glyco_hydro_76"/>
    <property type="match status" value="1"/>
</dbReference>
<name>A0AAN6YCQ7_9PEZI</name>
<evidence type="ECO:0000313" key="11">
    <source>
        <dbReference type="EMBL" id="KAK4216934.1"/>
    </source>
</evidence>
<dbReference type="InterPro" id="IPR005198">
    <property type="entry name" value="Glyco_hydro_76"/>
</dbReference>
<reference evidence="11" key="2">
    <citation type="submission" date="2023-05" db="EMBL/GenBank/DDBJ databases">
        <authorList>
            <consortium name="Lawrence Berkeley National Laboratory"/>
            <person name="Steindorff A."/>
            <person name="Hensen N."/>
            <person name="Bonometti L."/>
            <person name="Westerberg I."/>
            <person name="Brannstrom I.O."/>
            <person name="Guillou S."/>
            <person name="Cros-Aarteil S."/>
            <person name="Calhoun S."/>
            <person name="Haridas S."/>
            <person name="Kuo A."/>
            <person name="Mondo S."/>
            <person name="Pangilinan J."/>
            <person name="Riley R."/>
            <person name="Labutti K."/>
            <person name="Andreopoulos B."/>
            <person name="Lipzen A."/>
            <person name="Chen C."/>
            <person name="Yanf M."/>
            <person name="Daum C."/>
            <person name="Ng V."/>
            <person name="Clum A."/>
            <person name="Ohm R."/>
            <person name="Martin F."/>
            <person name="Silar P."/>
            <person name="Natvig D."/>
            <person name="Lalanne C."/>
            <person name="Gautier V."/>
            <person name="Ament-Velasquez S.L."/>
            <person name="Kruys A."/>
            <person name="Hutchinson M.I."/>
            <person name="Powell A.J."/>
            <person name="Barry K."/>
            <person name="Miller A.N."/>
            <person name="Grigoriev I.V."/>
            <person name="Debuchy R."/>
            <person name="Gladieux P."/>
            <person name="Thoren M.H."/>
            <person name="Johannesson H."/>
        </authorList>
    </citation>
    <scope>NUCLEOTIDE SEQUENCE</scope>
    <source>
        <strain evidence="11">PSN293</strain>
    </source>
</reference>
<evidence type="ECO:0000256" key="1">
    <source>
        <dbReference type="ARBA" id="ARBA00001452"/>
    </source>
</evidence>
<evidence type="ECO:0000256" key="10">
    <source>
        <dbReference type="SAM" id="SignalP"/>
    </source>
</evidence>
<evidence type="ECO:0000256" key="4">
    <source>
        <dbReference type="ARBA" id="ARBA00022729"/>
    </source>
</evidence>
<proteinExistence type="inferred from homology"/>
<comment type="caution">
    <text evidence="11">The sequence shown here is derived from an EMBL/GenBank/DDBJ whole genome shotgun (WGS) entry which is preliminary data.</text>
</comment>
<dbReference type="InterPro" id="IPR008928">
    <property type="entry name" value="6-hairpin_glycosidase_sf"/>
</dbReference>
<dbReference type="PIRSF" id="PIRSF016302">
    <property type="entry name" value="Man_a_manosd"/>
    <property type="match status" value="1"/>
</dbReference>
<evidence type="ECO:0000256" key="7">
    <source>
        <dbReference type="ARBA" id="ARBA00023295"/>
    </source>
</evidence>
<evidence type="ECO:0000256" key="8">
    <source>
        <dbReference type="PIRNR" id="PIRNR016302"/>
    </source>
</evidence>
<keyword evidence="7 8" id="KW-0326">Glycosidase</keyword>
<feature type="chain" id="PRO_5042930239" description="Mannan endo-1,6-alpha-mannosidase" evidence="10">
    <location>
        <begin position="19"/>
        <end position="490"/>
    </location>
</feature>
<keyword evidence="12" id="KW-1185">Reference proteome</keyword>
<dbReference type="InterPro" id="IPR014480">
    <property type="entry name" value="Mannan-1_6-alpha_mannosidase"/>
</dbReference>
<feature type="signal peptide" evidence="10">
    <location>
        <begin position="1"/>
        <end position="18"/>
    </location>
</feature>
<feature type="compositionally biased region" description="Gly residues" evidence="9">
    <location>
        <begin position="434"/>
        <end position="453"/>
    </location>
</feature>
<keyword evidence="4 10" id="KW-0732">Signal</keyword>
<dbReference type="Proteomes" id="UP001301769">
    <property type="component" value="Unassembled WGS sequence"/>
</dbReference>
<accession>A0AAN6YCQ7</accession>
<dbReference type="GO" id="GO:0008496">
    <property type="term" value="F:mannan endo-1,6-alpha-mannosidase activity"/>
    <property type="evidence" value="ECO:0007669"/>
    <property type="project" value="UniProtKB-UniRule"/>
</dbReference>
<evidence type="ECO:0000256" key="5">
    <source>
        <dbReference type="ARBA" id="ARBA00022801"/>
    </source>
</evidence>
<organism evidence="11 12">
    <name type="scientific">Rhypophila decipiens</name>
    <dbReference type="NCBI Taxonomy" id="261697"/>
    <lineage>
        <taxon>Eukaryota</taxon>
        <taxon>Fungi</taxon>
        <taxon>Dikarya</taxon>
        <taxon>Ascomycota</taxon>
        <taxon>Pezizomycotina</taxon>
        <taxon>Sordariomycetes</taxon>
        <taxon>Sordariomycetidae</taxon>
        <taxon>Sordariales</taxon>
        <taxon>Naviculisporaceae</taxon>
        <taxon>Rhypophila</taxon>
    </lineage>
</organism>
<dbReference type="GO" id="GO:0016052">
    <property type="term" value="P:carbohydrate catabolic process"/>
    <property type="evidence" value="ECO:0007669"/>
    <property type="project" value="InterPro"/>
</dbReference>
<reference evidence="11" key="1">
    <citation type="journal article" date="2023" name="Mol. Phylogenet. Evol.">
        <title>Genome-scale phylogeny and comparative genomics of the fungal order Sordariales.</title>
        <authorList>
            <person name="Hensen N."/>
            <person name="Bonometti L."/>
            <person name="Westerberg I."/>
            <person name="Brannstrom I.O."/>
            <person name="Guillou S."/>
            <person name="Cros-Aarteil S."/>
            <person name="Calhoun S."/>
            <person name="Haridas S."/>
            <person name="Kuo A."/>
            <person name="Mondo S."/>
            <person name="Pangilinan J."/>
            <person name="Riley R."/>
            <person name="LaButti K."/>
            <person name="Andreopoulos B."/>
            <person name="Lipzen A."/>
            <person name="Chen C."/>
            <person name="Yan M."/>
            <person name="Daum C."/>
            <person name="Ng V."/>
            <person name="Clum A."/>
            <person name="Steindorff A."/>
            <person name="Ohm R.A."/>
            <person name="Martin F."/>
            <person name="Silar P."/>
            <person name="Natvig D.O."/>
            <person name="Lalanne C."/>
            <person name="Gautier V."/>
            <person name="Ament-Velasquez S.L."/>
            <person name="Kruys A."/>
            <person name="Hutchinson M.I."/>
            <person name="Powell A.J."/>
            <person name="Barry K."/>
            <person name="Miller A.N."/>
            <person name="Grigoriev I.V."/>
            <person name="Debuchy R."/>
            <person name="Gladieux P."/>
            <person name="Hiltunen Thoren M."/>
            <person name="Johannesson H."/>
        </authorList>
    </citation>
    <scope>NUCLEOTIDE SEQUENCE</scope>
    <source>
        <strain evidence="11">PSN293</strain>
    </source>
</reference>
<keyword evidence="6" id="KW-0325">Glycoprotein</keyword>
<feature type="region of interest" description="Disordered" evidence="9">
    <location>
        <begin position="409"/>
        <end position="474"/>
    </location>
</feature>
<evidence type="ECO:0000256" key="9">
    <source>
        <dbReference type="SAM" id="MobiDB-lite"/>
    </source>
</evidence>